<feature type="transmembrane region" description="Helical" evidence="6">
    <location>
        <begin position="38"/>
        <end position="59"/>
    </location>
</feature>
<reference evidence="9" key="1">
    <citation type="journal article" date="2019" name="Int. J. Syst. Evol. Microbiol.">
        <title>The Global Catalogue of Microorganisms (GCM) 10K type strain sequencing project: providing services to taxonomists for standard genome sequencing and annotation.</title>
        <authorList>
            <consortium name="The Broad Institute Genomics Platform"/>
            <consortium name="The Broad Institute Genome Sequencing Center for Infectious Disease"/>
            <person name="Wu L."/>
            <person name="Ma J."/>
        </authorList>
    </citation>
    <scope>NUCLEOTIDE SEQUENCE [LARGE SCALE GENOMIC DNA]</scope>
    <source>
        <strain evidence="9">CGMCC 1.5362</strain>
    </source>
</reference>
<evidence type="ECO:0000313" key="8">
    <source>
        <dbReference type="EMBL" id="GGK74454.1"/>
    </source>
</evidence>
<dbReference type="RefSeq" id="WP_084617410.1">
    <property type="nucleotide sequence ID" value="NZ_BMLB01000005.1"/>
</dbReference>
<evidence type="ECO:0000313" key="9">
    <source>
        <dbReference type="Proteomes" id="UP000662111"/>
    </source>
</evidence>
<comment type="caution">
    <text evidence="8">The sequence shown here is derived from an EMBL/GenBank/DDBJ whole genome shotgun (WGS) entry which is preliminary data.</text>
</comment>
<evidence type="ECO:0000256" key="3">
    <source>
        <dbReference type="ARBA" id="ARBA00022989"/>
    </source>
</evidence>
<accession>A0ABQ2FC38</accession>
<protein>
    <recommendedName>
        <fullName evidence="7">Methylamine utilisation protein MauE domain-containing protein</fullName>
    </recommendedName>
</protein>
<keyword evidence="9" id="KW-1185">Reference proteome</keyword>
<dbReference type="InterPro" id="IPR009908">
    <property type="entry name" value="Methylamine_util_MauE"/>
</dbReference>
<sequence length="185" mass="18671">MSTPGAGEGPAGGAGPSTVTASGTAYPGARGRPAWPGVVGLVARLVLGGVLVVAGTIKIVDITGSVQSVLAYQLFSYDVARFVGTMLPVVEIAAGLLLVTGLLTRAAAVAGSLLMAVFIVGIVSAWARGLTIDCGCFGTGGPVDPEDTRYLSEILRDVGLLALGAWLVVRPRTPLSLDALLTKGR</sequence>
<feature type="transmembrane region" description="Helical" evidence="6">
    <location>
        <begin position="106"/>
        <end position="127"/>
    </location>
</feature>
<feature type="transmembrane region" description="Helical" evidence="6">
    <location>
        <begin position="79"/>
        <end position="99"/>
    </location>
</feature>
<keyword evidence="4 6" id="KW-0472">Membrane</keyword>
<dbReference type="Pfam" id="PF07291">
    <property type="entry name" value="MauE"/>
    <property type="match status" value="1"/>
</dbReference>
<feature type="domain" description="Methylamine utilisation protein MauE" evidence="7">
    <location>
        <begin position="39"/>
        <end position="169"/>
    </location>
</feature>
<dbReference type="Proteomes" id="UP000662111">
    <property type="component" value="Unassembled WGS sequence"/>
</dbReference>
<evidence type="ECO:0000256" key="6">
    <source>
        <dbReference type="SAM" id="Phobius"/>
    </source>
</evidence>
<proteinExistence type="predicted"/>
<evidence type="ECO:0000256" key="1">
    <source>
        <dbReference type="ARBA" id="ARBA00004141"/>
    </source>
</evidence>
<evidence type="ECO:0000256" key="5">
    <source>
        <dbReference type="SAM" id="MobiDB-lite"/>
    </source>
</evidence>
<feature type="compositionally biased region" description="Gly residues" evidence="5">
    <location>
        <begin position="1"/>
        <end position="15"/>
    </location>
</feature>
<evidence type="ECO:0000256" key="2">
    <source>
        <dbReference type="ARBA" id="ARBA00022692"/>
    </source>
</evidence>
<comment type="subcellular location">
    <subcellularLocation>
        <location evidence="1">Membrane</location>
        <topology evidence="1">Multi-pass membrane protein</topology>
    </subcellularLocation>
</comment>
<keyword evidence="2 6" id="KW-0812">Transmembrane</keyword>
<organism evidence="8 9">
    <name type="scientific">Ornithinimicrobium pekingense</name>
    <dbReference type="NCBI Taxonomy" id="384677"/>
    <lineage>
        <taxon>Bacteria</taxon>
        <taxon>Bacillati</taxon>
        <taxon>Actinomycetota</taxon>
        <taxon>Actinomycetes</taxon>
        <taxon>Micrococcales</taxon>
        <taxon>Ornithinimicrobiaceae</taxon>
        <taxon>Ornithinimicrobium</taxon>
    </lineage>
</organism>
<feature type="region of interest" description="Disordered" evidence="5">
    <location>
        <begin position="1"/>
        <end position="22"/>
    </location>
</feature>
<evidence type="ECO:0000256" key="4">
    <source>
        <dbReference type="ARBA" id="ARBA00023136"/>
    </source>
</evidence>
<name>A0ABQ2FC38_9MICO</name>
<evidence type="ECO:0000259" key="7">
    <source>
        <dbReference type="Pfam" id="PF07291"/>
    </source>
</evidence>
<dbReference type="EMBL" id="BMLB01000005">
    <property type="protein sequence ID" value="GGK74454.1"/>
    <property type="molecule type" value="Genomic_DNA"/>
</dbReference>
<gene>
    <name evidence="8" type="ORF">GCM10011509_23840</name>
</gene>
<keyword evidence="3 6" id="KW-1133">Transmembrane helix</keyword>